<dbReference type="PANTHER" id="PTHR46635">
    <property type="entry name" value="GLYCOSYL TRANSFERASE FAMILY 1 PROTEIN"/>
    <property type="match status" value="1"/>
</dbReference>
<dbReference type="AlphaFoldDB" id="A0ABD0UKC3"/>
<name>A0ABD0UKC3_DENTH</name>
<keyword evidence="2" id="KW-1185">Reference proteome</keyword>
<dbReference type="Proteomes" id="UP001552299">
    <property type="component" value="Unassembled WGS sequence"/>
</dbReference>
<sequence length="141" mass="16913">MAGSFAHAEVPEQRSHCYCRLLEVLVNVWAYHSARRMFYVEPNSGNLEEHHPIGERTMWAKYFSPALIKNMDEDLAEEADDKMHSTERWLWPLTGEVHWQGILDREREDRYRKKMEKKRKIKEKLLDRHKYGYKQKALGIP</sequence>
<dbReference type="EMBL" id="JANQDX010000013">
    <property type="protein sequence ID" value="KAL0912935.1"/>
    <property type="molecule type" value="Genomic_DNA"/>
</dbReference>
<gene>
    <name evidence="1" type="ORF">M5K25_016357</name>
</gene>
<evidence type="ECO:0000313" key="2">
    <source>
        <dbReference type="Proteomes" id="UP001552299"/>
    </source>
</evidence>
<comment type="caution">
    <text evidence="1">The sequence shown here is derived from an EMBL/GenBank/DDBJ whole genome shotgun (WGS) entry which is preliminary data.</text>
</comment>
<reference evidence="1 2" key="1">
    <citation type="journal article" date="2024" name="Plant Biotechnol. J.">
        <title>Dendrobium thyrsiflorum genome and its molecular insights into genes involved in important horticultural traits.</title>
        <authorList>
            <person name="Chen B."/>
            <person name="Wang J.Y."/>
            <person name="Zheng P.J."/>
            <person name="Li K.L."/>
            <person name="Liang Y.M."/>
            <person name="Chen X.F."/>
            <person name="Zhang C."/>
            <person name="Zhao X."/>
            <person name="He X."/>
            <person name="Zhang G.Q."/>
            <person name="Liu Z.J."/>
            <person name="Xu Q."/>
        </authorList>
    </citation>
    <scope>NUCLEOTIDE SEQUENCE [LARGE SCALE GENOMIC DNA]</scope>
    <source>
        <strain evidence="1">GZMU011</strain>
    </source>
</reference>
<protein>
    <submittedName>
        <fullName evidence="1">Uncharacterized protein</fullName>
    </submittedName>
</protein>
<accession>A0ABD0UKC3</accession>
<evidence type="ECO:0000313" key="1">
    <source>
        <dbReference type="EMBL" id="KAL0912935.1"/>
    </source>
</evidence>
<organism evidence="1 2">
    <name type="scientific">Dendrobium thyrsiflorum</name>
    <name type="common">Pinecone-like raceme dendrobium</name>
    <name type="synonym">Orchid</name>
    <dbReference type="NCBI Taxonomy" id="117978"/>
    <lineage>
        <taxon>Eukaryota</taxon>
        <taxon>Viridiplantae</taxon>
        <taxon>Streptophyta</taxon>
        <taxon>Embryophyta</taxon>
        <taxon>Tracheophyta</taxon>
        <taxon>Spermatophyta</taxon>
        <taxon>Magnoliopsida</taxon>
        <taxon>Liliopsida</taxon>
        <taxon>Asparagales</taxon>
        <taxon>Orchidaceae</taxon>
        <taxon>Epidendroideae</taxon>
        <taxon>Malaxideae</taxon>
        <taxon>Dendrobiinae</taxon>
        <taxon>Dendrobium</taxon>
    </lineage>
</organism>
<proteinExistence type="predicted"/>
<dbReference type="PANTHER" id="PTHR46635:SF2">
    <property type="entry name" value="GLYCOSYL TRANSFERASE FAMILY 1 DOMAIN-CONTAINING PROTEIN"/>
    <property type="match status" value="1"/>
</dbReference>